<proteinExistence type="predicted"/>
<organism evidence="2 3">
    <name type="scientific">Coccidioides immitis H538.4</name>
    <dbReference type="NCBI Taxonomy" id="396776"/>
    <lineage>
        <taxon>Eukaryota</taxon>
        <taxon>Fungi</taxon>
        <taxon>Dikarya</taxon>
        <taxon>Ascomycota</taxon>
        <taxon>Pezizomycotina</taxon>
        <taxon>Eurotiomycetes</taxon>
        <taxon>Eurotiomycetidae</taxon>
        <taxon>Onygenales</taxon>
        <taxon>Onygenaceae</taxon>
        <taxon>Coccidioides</taxon>
    </lineage>
</organism>
<reference evidence="3" key="1">
    <citation type="journal article" date="2010" name="Genome Res.">
        <title>Population genomic sequencing of Coccidioides fungi reveals recent hybridization and transposon control.</title>
        <authorList>
            <person name="Neafsey D.E."/>
            <person name="Barker B.M."/>
            <person name="Sharpton T.J."/>
            <person name="Stajich J.E."/>
            <person name="Park D.J."/>
            <person name="Whiston E."/>
            <person name="Hung C.-Y."/>
            <person name="McMahan C."/>
            <person name="White J."/>
            <person name="Sykes S."/>
            <person name="Heiman D."/>
            <person name="Young S."/>
            <person name="Zeng Q."/>
            <person name="Abouelleil A."/>
            <person name="Aftuck L."/>
            <person name="Bessette D."/>
            <person name="Brown A."/>
            <person name="FitzGerald M."/>
            <person name="Lui A."/>
            <person name="Macdonald J.P."/>
            <person name="Priest M."/>
            <person name="Orbach M.J."/>
            <person name="Galgiani J.N."/>
            <person name="Kirkland T.N."/>
            <person name="Cole G.T."/>
            <person name="Birren B.W."/>
            <person name="Henn M.R."/>
            <person name="Taylor J.W."/>
            <person name="Rounsley S.D."/>
        </authorList>
    </citation>
    <scope>NUCLEOTIDE SEQUENCE [LARGE SCALE GENOMIC DNA]</scope>
    <source>
        <strain evidence="3">H538.4</strain>
    </source>
</reference>
<dbReference type="VEuPathDB" id="FungiDB:CIHG_04873"/>
<accession>A0A0J8RSK6</accession>
<evidence type="ECO:0000313" key="2">
    <source>
        <dbReference type="EMBL" id="KMU86934.1"/>
    </source>
</evidence>
<sequence>MALTSGVIRALRQKATFGNEQEQSSPGSLQRQMIKRIAKSESARDGRGFQTLLVIQPEAGVQRIQGSGVADGKLHSKNSQTRPRGETTSVLREARWTAAAIPGVLKAGDDFGPLDPGLA</sequence>
<dbReference type="EMBL" id="DS016995">
    <property type="protein sequence ID" value="KMU86934.1"/>
    <property type="molecule type" value="Genomic_DNA"/>
</dbReference>
<protein>
    <submittedName>
        <fullName evidence="2">Uncharacterized protein</fullName>
    </submittedName>
</protein>
<dbReference type="AlphaFoldDB" id="A0A0J8RSK6"/>
<evidence type="ECO:0000313" key="3">
    <source>
        <dbReference type="Proteomes" id="UP000054563"/>
    </source>
</evidence>
<evidence type="ECO:0000256" key="1">
    <source>
        <dbReference type="SAM" id="MobiDB-lite"/>
    </source>
</evidence>
<feature type="compositionally biased region" description="Polar residues" evidence="1">
    <location>
        <begin position="77"/>
        <end position="90"/>
    </location>
</feature>
<name>A0A0J8RSK6_COCIT</name>
<dbReference type="Proteomes" id="UP000054563">
    <property type="component" value="Unassembled WGS sequence"/>
</dbReference>
<feature type="region of interest" description="Disordered" evidence="1">
    <location>
        <begin position="67"/>
        <end position="91"/>
    </location>
</feature>
<gene>
    <name evidence="2" type="ORF">CIHG_04873</name>
</gene>